<proteinExistence type="inferred from homology"/>
<dbReference type="EC" id="2.4.2.52" evidence="7"/>
<keyword evidence="2 7" id="KW-0808">Transferase</keyword>
<evidence type="ECO:0000256" key="6">
    <source>
        <dbReference type="ARBA" id="ARBA00048574"/>
    </source>
</evidence>
<comment type="similarity">
    <text evidence="7">Belongs to the CitG/MdcB family.</text>
</comment>
<dbReference type="PANTHER" id="PTHR30201">
    <property type="entry name" value="TRIPHOSPHORIBOSYL-DEPHOSPHO-COA SYNTHASE"/>
    <property type="match status" value="1"/>
</dbReference>
<dbReference type="HAMAP" id="MF_00397">
    <property type="entry name" value="CitG"/>
    <property type="match status" value="1"/>
</dbReference>
<evidence type="ECO:0000313" key="8">
    <source>
        <dbReference type="EMBL" id="OOF66493.1"/>
    </source>
</evidence>
<evidence type="ECO:0000256" key="7">
    <source>
        <dbReference type="HAMAP-Rule" id="MF_00397"/>
    </source>
</evidence>
<evidence type="ECO:0000256" key="2">
    <source>
        <dbReference type="ARBA" id="ARBA00022679"/>
    </source>
</evidence>
<evidence type="ECO:0000256" key="4">
    <source>
        <dbReference type="ARBA" id="ARBA00022741"/>
    </source>
</evidence>
<dbReference type="InterPro" id="IPR005551">
    <property type="entry name" value="CitX"/>
</dbReference>
<dbReference type="NCBIfam" id="TIGR03124">
    <property type="entry name" value="citrate_citX"/>
    <property type="match status" value="1"/>
</dbReference>
<sequence length="461" mass="51597">MRHFFTHFSTQGEEISLAQLLLAREERVSLQQKFISIYKQTLLSVTLVAVGGIKKNALTDYIFQQALEKLAVLFQEMNIKPIAKLIREPHTGHEAFFVVSISATKLKRAVIELEDNLPLARLWDLDVINAQGNLLSRAKLDIQARQCLICHKEAKICARSRYHSVEQLWTEMQERAQAHYFAEQVGEAVYQALLQEAELTPKPGLVDAENNGSHKDMNLQSFRRSAVGLRSFFVGFVLKGMQTASLDSSSVLAEIRPLGLAAEQAMLKVTGGVNTHKGAIFSFGLVCCSIGRLYQLERKNCLQITAICHLVADITRGLTAELEYYPINLPLTAGVRLYRQFGLSGARGAAESGFRLIQILLPKIEQYTEFDWQHRLLVSLLHLIAENPDTNVVNRGGLQSLRFMQETAQDLLADQKLVSNKYNLIQALKTFDSACIERNLSPGGSADLLALIIFFQLLRGN</sequence>
<keyword evidence="9" id="KW-1185">Reference proteome</keyword>
<dbReference type="RefSeq" id="WP_077464614.1">
    <property type="nucleotide sequence ID" value="NZ_MLAA01000056.1"/>
</dbReference>
<gene>
    <name evidence="7" type="primary">citG</name>
    <name evidence="8" type="ORF">BKG89_10330</name>
</gene>
<protein>
    <recommendedName>
        <fullName evidence="7">Probable 2-(5''-triphosphoribosyl)-3'-dephosphocoenzyme-A synthase</fullName>
        <shortName evidence="7">2-(5''-triphosphoribosyl)-3'-dephospho-CoA synthase</shortName>
        <ecNumber evidence="7">2.4.2.52</ecNumber>
    </recommendedName>
</protein>
<keyword evidence="4 7" id="KW-0547">Nucleotide-binding</keyword>
<reference evidence="8 9" key="1">
    <citation type="submission" date="2016-10" db="EMBL/GenBank/DDBJ databases">
        <title>Rodentibacter gen. nov. and new species.</title>
        <authorList>
            <person name="Christensen H."/>
        </authorList>
    </citation>
    <scope>NUCLEOTIDE SEQUENCE [LARGE SCALE GENOMIC DNA]</scope>
    <source>
        <strain evidence="8 9">1998236014</strain>
    </source>
</reference>
<dbReference type="NCBIfam" id="TIGR03125">
    <property type="entry name" value="citrate_citG"/>
    <property type="match status" value="1"/>
</dbReference>
<evidence type="ECO:0000256" key="3">
    <source>
        <dbReference type="ARBA" id="ARBA00022695"/>
    </source>
</evidence>
<dbReference type="Gene3D" id="1.10.4200.10">
    <property type="entry name" value="Triphosphoribosyl-dephospho-CoA protein"/>
    <property type="match status" value="2"/>
</dbReference>
<dbReference type="Pfam" id="PF03802">
    <property type="entry name" value="CitX"/>
    <property type="match status" value="1"/>
</dbReference>
<dbReference type="EMBL" id="MLAA01000056">
    <property type="protein sequence ID" value="OOF66493.1"/>
    <property type="molecule type" value="Genomic_DNA"/>
</dbReference>
<comment type="catalytic activity">
    <reaction evidence="6">
        <text>apo-[citrate lyase ACP] + 2'-(5''-triphospho-alpha-D-ribosyl)-3'-dephospho-CoA = holo-[citrate lyase ACP] + diphosphate</text>
        <dbReference type="Rhea" id="RHEA:16333"/>
        <dbReference type="Rhea" id="RHEA-COMP:10157"/>
        <dbReference type="Rhea" id="RHEA-COMP:10158"/>
        <dbReference type="ChEBI" id="CHEBI:29999"/>
        <dbReference type="ChEBI" id="CHEBI:33019"/>
        <dbReference type="ChEBI" id="CHEBI:61378"/>
        <dbReference type="ChEBI" id="CHEBI:82683"/>
        <dbReference type="EC" id="2.7.7.61"/>
    </reaction>
</comment>
<evidence type="ECO:0000256" key="1">
    <source>
        <dbReference type="ARBA" id="ARBA00001210"/>
    </source>
</evidence>
<name>A0ABX3KWB3_9PAST</name>
<dbReference type="Pfam" id="PF01874">
    <property type="entry name" value="CitG"/>
    <property type="match status" value="1"/>
</dbReference>
<evidence type="ECO:0000313" key="9">
    <source>
        <dbReference type="Proteomes" id="UP000188820"/>
    </source>
</evidence>
<keyword evidence="5 7" id="KW-0067">ATP-binding</keyword>
<comment type="caution">
    <text evidence="8">The sequence shown here is derived from an EMBL/GenBank/DDBJ whole genome shotgun (WGS) entry which is preliminary data.</text>
</comment>
<dbReference type="PANTHER" id="PTHR30201:SF2">
    <property type="entry name" value="2-(5''-TRIPHOSPHORIBOSYL)-3'-DEPHOSPHOCOENZYME-A SYNTHASE"/>
    <property type="match status" value="1"/>
</dbReference>
<organism evidence="8 9">
    <name type="scientific">Rodentibacter caecimuris</name>
    <dbReference type="NCBI Taxonomy" id="1796644"/>
    <lineage>
        <taxon>Bacteria</taxon>
        <taxon>Pseudomonadati</taxon>
        <taxon>Pseudomonadota</taxon>
        <taxon>Gammaproteobacteria</taxon>
        <taxon>Pasteurellales</taxon>
        <taxon>Pasteurellaceae</taxon>
        <taxon>Rodentibacter</taxon>
    </lineage>
</organism>
<dbReference type="InterPro" id="IPR002736">
    <property type="entry name" value="CitG"/>
</dbReference>
<keyword evidence="3" id="KW-0548">Nucleotidyltransferase</keyword>
<accession>A0ABX3KWB3</accession>
<dbReference type="Proteomes" id="UP000188820">
    <property type="component" value="Unassembled WGS sequence"/>
</dbReference>
<evidence type="ECO:0000256" key="5">
    <source>
        <dbReference type="ARBA" id="ARBA00022840"/>
    </source>
</evidence>
<dbReference type="InterPro" id="IPR017551">
    <property type="entry name" value="TriPribosyl-deP-CoA_syn_CitG"/>
</dbReference>
<comment type="catalytic activity">
    <reaction evidence="1 7">
        <text>3'-dephospho-CoA + ATP = 2'-(5''-triphospho-alpha-D-ribosyl)-3'-dephospho-CoA + adenine</text>
        <dbReference type="Rhea" id="RHEA:15117"/>
        <dbReference type="ChEBI" id="CHEBI:16708"/>
        <dbReference type="ChEBI" id="CHEBI:30616"/>
        <dbReference type="ChEBI" id="CHEBI:57328"/>
        <dbReference type="ChEBI" id="CHEBI:61378"/>
        <dbReference type="EC" id="2.4.2.52"/>
    </reaction>
</comment>